<accession>R7ZWK3</accession>
<keyword evidence="3" id="KW-1185">Reference proteome</keyword>
<organism evidence="2 3">
    <name type="scientific">Lunatimonas lonarensis</name>
    <dbReference type="NCBI Taxonomy" id="1232681"/>
    <lineage>
        <taxon>Bacteria</taxon>
        <taxon>Pseudomonadati</taxon>
        <taxon>Bacteroidota</taxon>
        <taxon>Cytophagia</taxon>
        <taxon>Cytophagales</taxon>
        <taxon>Cyclobacteriaceae</taxon>
    </lineage>
</organism>
<comment type="caution">
    <text evidence="2">The sequence shown here is derived from an EMBL/GenBank/DDBJ whole genome shotgun (WGS) entry which is preliminary data.</text>
</comment>
<reference evidence="2 3" key="1">
    <citation type="submission" date="2013-02" db="EMBL/GenBank/DDBJ databases">
        <title>A novel strain isolated from Lonar lake, Maharashtra, India.</title>
        <authorList>
            <person name="Singh A."/>
        </authorList>
    </citation>
    <scope>NUCLEOTIDE SEQUENCE [LARGE SCALE GENOMIC DNA]</scope>
    <source>
        <strain evidence="2 3">AK24</strain>
    </source>
</reference>
<dbReference type="Proteomes" id="UP000013909">
    <property type="component" value="Unassembled WGS sequence"/>
</dbReference>
<evidence type="ECO:0000256" key="1">
    <source>
        <dbReference type="SAM" id="MobiDB-lite"/>
    </source>
</evidence>
<sequence length="222" mass="24955">MATCTHPDQRKTAQTLKWSVAEFMNTDKNKPHVNKRRAARLATQPVTVQHPSGLIGQGTGTEKPEIRPLCGRLQYLHQVKEGGQESRQRDLPLPEGQAQVAHKQGRPSTGVRRGRTQCCGIRRPSDFELLGHAFVPTYEKGVKGGPSVRKSFGERFQRGASLRAGLVVKKNSWDSLKRKLKQITKKTRPYSFEERLRKLAEVWRGWVNNYPPIAIGAVSPQS</sequence>
<name>R7ZWK3_9BACT</name>
<keyword evidence="2" id="KW-0808">Transferase</keyword>
<gene>
    <name evidence="2" type="ORF">ADIS_1109</name>
</gene>
<evidence type="ECO:0000313" key="2">
    <source>
        <dbReference type="EMBL" id="EON78398.1"/>
    </source>
</evidence>
<dbReference type="STRING" id="1232681.ADIS_1109"/>
<protein>
    <submittedName>
        <fullName evidence="2">Reverse transcriptase/maturase family protein</fullName>
    </submittedName>
</protein>
<dbReference type="GO" id="GO:0003964">
    <property type="term" value="F:RNA-directed DNA polymerase activity"/>
    <property type="evidence" value="ECO:0007669"/>
    <property type="project" value="UniProtKB-KW"/>
</dbReference>
<feature type="compositionally biased region" description="Basic and acidic residues" evidence="1">
    <location>
        <begin position="81"/>
        <end position="92"/>
    </location>
</feature>
<keyword evidence="2" id="KW-0695">RNA-directed DNA polymerase</keyword>
<feature type="region of interest" description="Disordered" evidence="1">
    <location>
        <begin position="81"/>
        <end position="115"/>
    </location>
</feature>
<evidence type="ECO:0000313" key="3">
    <source>
        <dbReference type="Proteomes" id="UP000013909"/>
    </source>
</evidence>
<keyword evidence="2" id="KW-0548">Nucleotidyltransferase</keyword>
<proteinExistence type="predicted"/>
<dbReference type="AlphaFoldDB" id="R7ZWK3"/>
<dbReference type="EMBL" id="AQHR01000039">
    <property type="protein sequence ID" value="EON78398.1"/>
    <property type="molecule type" value="Genomic_DNA"/>
</dbReference>